<comment type="caution">
    <text evidence="1">The sequence shown here is derived from an EMBL/GenBank/DDBJ whole genome shotgun (WGS) entry which is preliminary data.</text>
</comment>
<sequence length="36" mass="4303">RVELLLNVLMKTMQEVRRNLFHHNSHNSSKDDVLID</sequence>
<keyword evidence="2" id="KW-1185">Reference proteome</keyword>
<dbReference type="EMBL" id="BPLR01018302">
    <property type="protein sequence ID" value="GIY98506.1"/>
    <property type="molecule type" value="Genomic_DNA"/>
</dbReference>
<protein>
    <submittedName>
        <fullName evidence="1">Uncharacterized protein</fullName>
    </submittedName>
</protein>
<name>A0AAV4XX61_CAEEX</name>
<dbReference type="Proteomes" id="UP001054945">
    <property type="component" value="Unassembled WGS sequence"/>
</dbReference>
<organism evidence="1 2">
    <name type="scientific">Caerostris extrusa</name>
    <name type="common">Bark spider</name>
    <name type="synonym">Caerostris bankana</name>
    <dbReference type="NCBI Taxonomy" id="172846"/>
    <lineage>
        <taxon>Eukaryota</taxon>
        <taxon>Metazoa</taxon>
        <taxon>Ecdysozoa</taxon>
        <taxon>Arthropoda</taxon>
        <taxon>Chelicerata</taxon>
        <taxon>Arachnida</taxon>
        <taxon>Araneae</taxon>
        <taxon>Araneomorphae</taxon>
        <taxon>Entelegynae</taxon>
        <taxon>Araneoidea</taxon>
        <taxon>Araneidae</taxon>
        <taxon>Caerostris</taxon>
    </lineage>
</organism>
<gene>
    <name evidence="1" type="ORF">CEXT_222731</name>
</gene>
<evidence type="ECO:0000313" key="2">
    <source>
        <dbReference type="Proteomes" id="UP001054945"/>
    </source>
</evidence>
<evidence type="ECO:0000313" key="1">
    <source>
        <dbReference type="EMBL" id="GIY98506.1"/>
    </source>
</evidence>
<feature type="non-terminal residue" evidence="1">
    <location>
        <position position="1"/>
    </location>
</feature>
<accession>A0AAV4XX61</accession>
<proteinExistence type="predicted"/>
<reference evidence="1 2" key="1">
    <citation type="submission" date="2021-06" db="EMBL/GenBank/DDBJ databases">
        <title>Caerostris extrusa draft genome.</title>
        <authorList>
            <person name="Kono N."/>
            <person name="Arakawa K."/>
        </authorList>
    </citation>
    <scope>NUCLEOTIDE SEQUENCE [LARGE SCALE GENOMIC DNA]</scope>
</reference>
<dbReference type="AlphaFoldDB" id="A0AAV4XX61"/>